<comment type="caution">
    <text evidence="10">The sequence shown here is derived from an EMBL/GenBank/DDBJ whole genome shotgun (WGS) entry which is preliminary data.</text>
</comment>
<evidence type="ECO:0000313" key="11">
    <source>
        <dbReference type="Proteomes" id="UP000614601"/>
    </source>
</evidence>
<protein>
    <recommendedName>
        <fullName evidence="7">Hyaluronidase</fullName>
        <ecNumber evidence="7">3.2.1.35</ecNumber>
    </recommendedName>
</protein>
<dbReference type="GO" id="GO:0004415">
    <property type="term" value="F:hyalurononglucosaminidase activity"/>
    <property type="evidence" value="ECO:0007669"/>
    <property type="project" value="UniProtKB-UniRule"/>
</dbReference>
<evidence type="ECO:0000256" key="2">
    <source>
        <dbReference type="ARBA" id="ARBA00023157"/>
    </source>
</evidence>
<name>A0A811KNY5_9BILA</name>
<dbReference type="EMBL" id="CAJFCW020000004">
    <property type="protein sequence ID" value="CAG9109411.1"/>
    <property type="molecule type" value="Genomic_DNA"/>
</dbReference>
<sequence>MVKRMYATIKLLIYLVVREVYANSEFKVYWNVPDHICNNRTHPEDYGITVNQGHNFHGDKIVIFYEEQLGLFPFCADDKFDKKCYMKATECRYPRNGGVPQNANLTAHLAKVVFDINLLIPSVSFDGLAIIDYECWRPLYEYNYSNRNVYKKYSIELARQKYGINDSSAENVARYEFNSAAKKLFMETLRLAKQMRPFAKWGFWEYPICNYDAGYDGRIDCWLQYRVYNEQLIDLLSLQDALYPRVYFTSKRHNDYSTHTRQSIARIKEALRLNTLSFQVNKPIYPYIAFEYWKDGEDQYYEADDICNSYNIPMLLGADGVIIWSTSNRMIYRCNSIENYISNMLGPYTQAFLQLAKQCSIQNCNSHGTCTNLMYAEAMDYCSFALPHDVYCKCEDGYYGRHCEYHEKFVFDNKT</sequence>
<dbReference type="OrthoDB" id="5796153at2759"/>
<dbReference type="AlphaFoldDB" id="A0A811KNY5"/>
<dbReference type="PROSITE" id="PS01186">
    <property type="entry name" value="EGF_2"/>
    <property type="match status" value="1"/>
</dbReference>
<dbReference type="PIRSF" id="PIRSF038193">
    <property type="entry name" value="Hyaluronidase"/>
    <property type="match status" value="1"/>
</dbReference>
<dbReference type="SUPFAM" id="SSF51445">
    <property type="entry name" value="(Trans)glycosidases"/>
    <property type="match status" value="1"/>
</dbReference>
<feature type="disulfide bond" evidence="5">
    <location>
        <begin position="37"/>
        <end position="334"/>
    </location>
</feature>
<feature type="active site" description="Proton donor" evidence="4">
    <location>
        <position position="134"/>
    </location>
</feature>
<dbReference type="Gene3D" id="3.20.20.70">
    <property type="entry name" value="Aldolase class I"/>
    <property type="match status" value="1"/>
</dbReference>
<keyword evidence="7" id="KW-0326">Glycosidase</keyword>
<dbReference type="EC" id="3.2.1.35" evidence="7"/>
<gene>
    <name evidence="10" type="ORF">BOKJ2_LOCUS7362</name>
</gene>
<keyword evidence="2 5" id="KW-1015">Disulfide bond</keyword>
<evidence type="ECO:0000259" key="9">
    <source>
        <dbReference type="PROSITE" id="PS50026"/>
    </source>
</evidence>
<evidence type="ECO:0000256" key="5">
    <source>
        <dbReference type="PIRSR" id="PIRSR038193-3"/>
    </source>
</evidence>
<dbReference type="InterPro" id="IPR013785">
    <property type="entry name" value="Aldolase_TIM"/>
</dbReference>
<keyword evidence="8" id="KW-0732">Signal</keyword>
<dbReference type="InterPro" id="IPR017853">
    <property type="entry name" value="GH"/>
</dbReference>
<evidence type="ECO:0000256" key="7">
    <source>
        <dbReference type="RuleBase" id="RU610713"/>
    </source>
</evidence>
<proteinExistence type="inferred from homology"/>
<comment type="similarity">
    <text evidence="1 3 7">Belongs to the glycosyl hydrolase 56 family.</text>
</comment>
<evidence type="ECO:0000256" key="6">
    <source>
        <dbReference type="PROSITE-ProRule" id="PRU00076"/>
    </source>
</evidence>
<dbReference type="GO" id="GO:0030214">
    <property type="term" value="P:hyaluronan catabolic process"/>
    <property type="evidence" value="ECO:0007669"/>
    <property type="project" value="TreeGrafter"/>
</dbReference>
<evidence type="ECO:0000256" key="3">
    <source>
        <dbReference type="PIRNR" id="PIRNR038193"/>
    </source>
</evidence>
<feature type="domain" description="EGF-like" evidence="9">
    <location>
        <begin position="355"/>
        <end position="404"/>
    </location>
</feature>
<evidence type="ECO:0000256" key="1">
    <source>
        <dbReference type="ARBA" id="ARBA00008871"/>
    </source>
</evidence>
<keyword evidence="11" id="KW-1185">Reference proteome</keyword>
<evidence type="ECO:0000256" key="4">
    <source>
        <dbReference type="PIRSR" id="PIRSR038193-1"/>
    </source>
</evidence>
<reference evidence="10" key="1">
    <citation type="submission" date="2020-09" db="EMBL/GenBank/DDBJ databases">
        <authorList>
            <person name="Kikuchi T."/>
        </authorList>
    </citation>
    <scope>NUCLEOTIDE SEQUENCE</scope>
    <source>
        <strain evidence="10">SH1</strain>
    </source>
</reference>
<dbReference type="GO" id="GO:0005975">
    <property type="term" value="P:carbohydrate metabolic process"/>
    <property type="evidence" value="ECO:0007669"/>
    <property type="project" value="UniProtKB-UniRule"/>
</dbReference>
<dbReference type="EMBL" id="CAJFDH010000004">
    <property type="protein sequence ID" value="CAD5218152.1"/>
    <property type="molecule type" value="Genomic_DNA"/>
</dbReference>
<dbReference type="PANTHER" id="PTHR11769">
    <property type="entry name" value="HYALURONIDASE"/>
    <property type="match status" value="1"/>
</dbReference>
<comment type="catalytic activity">
    <reaction evidence="7">
        <text>Random hydrolysis of (1-&gt;4)-linkages between N-acetyl-beta-D-glucosamine and D-glucuronate residues in hyaluronate.</text>
        <dbReference type="EC" id="3.2.1.35"/>
    </reaction>
</comment>
<keyword evidence="6" id="KW-0245">EGF-like domain</keyword>
<accession>A0A811KNY5</accession>
<dbReference type="PANTHER" id="PTHR11769:SF35">
    <property type="entry name" value="HYALURONIDASE"/>
    <property type="match status" value="1"/>
</dbReference>
<feature type="disulfide bond" evidence="5">
    <location>
        <begin position="209"/>
        <end position="221"/>
    </location>
</feature>
<dbReference type="InterPro" id="IPR018155">
    <property type="entry name" value="Hyaluronidase"/>
</dbReference>
<dbReference type="CDD" id="cd00054">
    <property type="entry name" value="EGF_CA"/>
    <property type="match status" value="1"/>
</dbReference>
<feature type="chain" id="PRO_5035594983" description="Hyaluronidase" evidence="8">
    <location>
        <begin position="23"/>
        <end position="415"/>
    </location>
</feature>
<organism evidence="10 11">
    <name type="scientific">Bursaphelenchus okinawaensis</name>
    <dbReference type="NCBI Taxonomy" id="465554"/>
    <lineage>
        <taxon>Eukaryota</taxon>
        <taxon>Metazoa</taxon>
        <taxon>Ecdysozoa</taxon>
        <taxon>Nematoda</taxon>
        <taxon>Chromadorea</taxon>
        <taxon>Rhabditida</taxon>
        <taxon>Tylenchina</taxon>
        <taxon>Tylenchomorpha</taxon>
        <taxon>Aphelenchoidea</taxon>
        <taxon>Aphelenchoididae</taxon>
        <taxon>Bursaphelenchus</taxon>
    </lineage>
</organism>
<comment type="caution">
    <text evidence="6">Lacks conserved residue(s) required for the propagation of feature annotation.</text>
</comment>
<feature type="signal peptide" evidence="8">
    <location>
        <begin position="1"/>
        <end position="22"/>
    </location>
</feature>
<feature type="disulfide bond" evidence="6">
    <location>
        <begin position="394"/>
        <end position="403"/>
    </location>
</feature>
<dbReference type="Proteomes" id="UP000783686">
    <property type="component" value="Unassembled WGS sequence"/>
</dbReference>
<dbReference type="PROSITE" id="PS00022">
    <property type="entry name" value="EGF_1"/>
    <property type="match status" value="1"/>
</dbReference>
<evidence type="ECO:0000313" key="10">
    <source>
        <dbReference type="EMBL" id="CAD5218152.1"/>
    </source>
</evidence>
<dbReference type="Pfam" id="PF01630">
    <property type="entry name" value="Glyco_hydro_56"/>
    <property type="match status" value="1"/>
</dbReference>
<evidence type="ECO:0000256" key="8">
    <source>
        <dbReference type="SAM" id="SignalP"/>
    </source>
</evidence>
<dbReference type="InterPro" id="IPR000742">
    <property type="entry name" value="EGF"/>
</dbReference>
<dbReference type="PRINTS" id="PR00846">
    <property type="entry name" value="GLHYDRLASE56"/>
</dbReference>
<feature type="disulfide bond" evidence="5">
    <location>
        <begin position="359"/>
        <end position="370"/>
    </location>
</feature>
<dbReference type="Proteomes" id="UP000614601">
    <property type="component" value="Unassembled WGS sequence"/>
</dbReference>
<keyword evidence="7" id="KW-0378">Hydrolase</keyword>
<dbReference type="PROSITE" id="PS50026">
    <property type="entry name" value="EGF_3"/>
    <property type="match status" value="1"/>
</dbReference>